<reference evidence="18" key="1">
    <citation type="submission" date="2025-08" db="UniProtKB">
        <authorList>
            <consortium name="Ensembl"/>
        </authorList>
    </citation>
    <scope>IDENTIFICATION</scope>
</reference>
<dbReference type="InParanoid" id="A0A673WKY7"/>
<keyword evidence="8" id="KW-0967">Endosome</keyword>
<evidence type="ECO:0000256" key="7">
    <source>
        <dbReference type="ARBA" id="ARBA00022737"/>
    </source>
</evidence>
<keyword evidence="4" id="KW-0433">Leucine-rich repeat</keyword>
<dbReference type="SMART" id="SM00365">
    <property type="entry name" value="LRR_SD22"/>
    <property type="match status" value="9"/>
</dbReference>
<evidence type="ECO:0000256" key="1">
    <source>
        <dbReference type="ARBA" id="ARBA00004177"/>
    </source>
</evidence>
<dbReference type="Gene3D" id="3.80.10.10">
    <property type="entry name" value="Ribonuclease Inhibitor"/>
    <property type="match status" value="1"/>
</dbReference>
<evidence type="ECO:0000256" key="2">
    <source>
        <dbReference type="ARBA" id="ARBA00009634"/>
    </source>
</evidence>
<keyword evidence="11" id="KW-0472">Membrane</keyword>
<evidence type="ECO:0000313" key="18">
    <source>
        <dbReference type="Ensembl" id="ENSSTUP00000009753.1"/>
    </source>
</evidence>
<dbReference type="GeneTree" id="ENSGT00940000160879"/>
<proteinExistence type="inferred from homology"/>
<dbReference type="InterPro" id="IPR000483">
    <property type="entry name" value="Cys-rich_flank_reg_C"/>
</dbReference>
<dbReference type="SUPFAM" id="SSF52047">
    <property type="entry name" value="RNI-like"/>
    <property type="match status" value="1"/>
</dbReference>
<evidence type="ECO:0000256" key="11">
    <source>
        <dbReference type="ARBA" id="ARBA00023136"/>
    </source>
</evidence>
<dbReference type="InterPro" id="IPR032675">
    <property type="entry name" value="LRR_dom_sf"/>
</dbReference>
<name>A0A673WKY7_SALTR</name>
<dbReference type="GO" id="GO:0002224">
    <property type="term" value="P:toll-like receptor signaling pathway"/>
    <property type="evidence" value="ECO:0007669"/>
    <property type="project" value="TreeGrafter"/>
</dbReference>
<dbReference type="InterPro" id="IPR001611">
    <property type="entry name" value="Leu-rich_rpt"/>
</dbReference>
<dbReference type="InterPro" id="IPR000157">
    <property type="entry name" value="TIR_dom"/>
</dbReference>
<evidence type="ECO:0000256" key="3">
    <source>
        <dbReference type="ARBA" id="ARBA00022588"/>
    </source>
</evidence>
<dbReference type="InterPro" id="IPR035897">
    <property type="entry name" value="Toll_tir_struct_dom_sf"/>
</dbReference>
<dbReference type="PANTHER" id="PTHR47410:SF1">
    <property type="entry name" value="TOLL-LIKE RECEPTOR 8"/>
    <property type="match status" value="1"/>
</dbReference>
<evidence type="ECO:0000256" key="5">
    <source>
        <dbReference type="ARBA" id="ARBA00022692"/>
    </source>
</evidence>
<dbReference type="GO" id="GO:0051607">
    <property type="term" value="P:defense response to virus"/>
    <property type="evidence" value="ECO:0007669"/>
    <property type="project" value="TreeGrafter"/>
</dbReference>
<dbReference type="PROSITE" id="PS51450">
    <property type="entry name" value="LRR"/>
    <property type="match status" value="5"/>
</dbReference>
<dbReference type="GO" id="GO:0006954">
    <property type="term" value="P:inflammatory response"/>
    <property type="evidence" value="ECO:0007669"/>
    <property type="project" value="UniProtKB-KW"/>
</dbReference>
<keyword evidence="7" id="KW-0677">Repeat</keyword>
<gene>
    <name evidence="18" type="primary">TLR8</name>
</gene>
<dbReference type="Gene3D" id="3.40.50.10140">
    <property type="entry name" value="Toll/interleukin-1 receptor homology (TIR) domain"/>
    <property type="match status" value="1"/>
</dbReference>
<keyword evidence="19" id="KW-1185">Reference proteome</keyword>
<dbReference type="PROSITE" id="PS50104">
    <property type="entry name" value="TIR"/>
    <property type="match status" value="1"/>
</dbReference>
<dbReference type="Pfam" id="PF13855">
    <property type="entry name" value="LRR_8"/>
    <property type="match status" value="5"/>
</dbReference>
<comment type="subcellular location">
    <subcellularLocation>
        <location evidence="15">Endomembrane system</location>
        <topology evidence="15">Single-pass type I membrane protein</topology>
    </subcellularLocation>
    <subcellularLocation>
        <location evidence="1">Endosome</location>
    </subcellularLocation>
</comment>
<dbReference type="Pfam" id="PF01582">
    <property type="entry name" value="TIR"/>
    <property type="match status" value="1"/>
</dbReference>
<organism evidence="18 19">
    <name type="scientific">Salmo trutta</name>
    <name type="common">Brown trout</name>
    <dbReference type="NCBI Taxonomy" id="8032"/>
    <lineage>
        <taxon>Eukaryota</taxon>
        <taxon>Metazoa</taxon>
        <taxon>Chordata</taxon>
        <taxon>Craniata</taxon>
        <taxon>Vertebrata</taxon>
        <taxon>Euteleostomi</taxon>
        <taxon>Actinopterygii</taxon>
        <taxon>Neopterygii</taxon>
        <taxon>Teleostei</taxon>
        <taxon>Protacanthopterygii</taxon>
        <taxon>Salmoniformes</taxon>
        <taxon>Salmonidae</taxon>
        <taxon>Salmoninae</taxon>
        <taxon>Salmo</taxon>
    </lineage>
</organism>
<keyword evidence="5" id="KW-0812">Transmembrane</keyword>
<dbReference type="FunCoup" id="A0A673WKY7">
    <property type="interactions" value="72"/>
</dbReference>
<evidence type="ECO:0000256" key="16">
    <source>
        <dbReference type="SAM" id="SignalP"/>
    </source>
</evidence>
<evidence type="ECO:0000313" key="19">
    <source>
        <dbReference type="Proteomes" id="UP000472277"/>
    </source>
</evidence>
<keyword evidence="10" id="KW-1133">Transmembrane helix</keyword>
<dbReference type="Ensembl" id="ENSSTUT00000010403.1">
    <property type="protein sequence ID" value="ENSSTUP00000009753.1"/>
    <property type="gene ID" value="ENSSTUG00000004738.1"/>
</dbReference>
<evidence type="ECO:0000256" key="6">
    <source>
        <dbReference type="ARBA" id="ARBA00022729"/>
    </source>
</evidence>
<dbReference type="SMART" id="SM00255">
    <property type="entry name" value="TIR"/>
    <property type="match status" value="1"/>
</dbReference>
<dbReference type="PRINTS" id="PR00019">
    <property type="entry name" value="LEURICHRPT"/>
</dbReference>
<dbReference type="PRINTS" id="PR01537">
    <property type="entry name" value="INTRLKN1R1F"/>
</dbReference>
<evidence type="ECO:0000256" key="13">
    <source>
        <dbReference type="ARBA" id="ARBA00023180"/>
    </source>
</evidence>
<dbReference type="InterPro" id="IPR003591">
    <property type="entry name" value="Leu-rich_rpt_typical-subtyp"/>
</dbReference>
<dbReference type="SUPFAM" id="SSF52058">
    <property type="entry name" value="L domain-like"/>
    <property type="match status" value="1"/>
</dbReference>
<dbReference type="PANTHER" id="PTHR47410">
    <property type="entry name" value="TOLL-LIKE RECEPTOR 7-RELATED"/>
    <property type="match status" value="1"/>
</dbReference>
<keyword evidence="12" id="KW-0675">Receptor</keyword>
<dbReference type="GO" id="GO:0038187">
    <property type="term" value="F:pattern recognition receptor activity"/>
    <property type="evidence" value="ECO:0007669"/>
    <property type="project" value="TreeGrafter"/>
</dbReference>
<dbReference type="GO" id="GO:1902533">
    <property type="term" value="P:positive regulation of intracellular signal transduction"/>
    <property type="evidence" value="ECO:0007669"/>
    <property type="project" value="UniProtKB-ARBA"/>
</dbReference>
<dbReference type="SMART" id="SM00369">
    <property type="entry name" value="LRR_TYP"/>
    <property type="match status" value="15"/>
</dbReference>
<dbReference type="SUPFAM" id="SSF52200">
    <property type="entry name" value="Toll/Interleukin receptor TIR domain"/>
    <property type="match status" value="1"/>
</dbReference>
<keyword evidence="13" id="KW-0325">Glycoprotein</keyword>
<dbReference type="GO" id="GO:0007249">
    <property type="term" value="P:canonical NF-kappaB signal transduction"/>
    <property type="evidence" value="ECO:0007669"/>
    <property type="project" value="TreeGrafter"/>
</dbReference>
<dbReference type="SMART" id="SM00082">
    <property type="entry name" value="LRRCT"/>
    <property type="match status" value="1"/>
</dbReference>
<sequence length="1046" mass="120092">KKQQHTHEILISCSHRCPLYTSFQRLLLLLVLLCLSPSCSGRTWAQRKLPCDVISLNHSLAFNCSHRKLLQVPHDISWNATELDLSSNQIKIVSSSSFWNLHNLTLLDLSYNFNPQEHPLKIEDQTFSMLDQLEALLLDGNGLCTVPRGLPSGLQILFLRYNDIRTVTPENFRDIPRIKVIRLSDNCQGSVCNGTLDIANHTFSSLTNLTNLTLSFNRLKSIPHFLPPSLQLLKLERNLITHIHQHDLSALTNLRALDFSGNCPVCSNAPFLCFPCNTPNGALQIHPDAFRKLSQLQELRLSGNSLEHLQTTWFENLTNLRYLYLSFNRLIGEIANGDFLSVLPFVEVMDLSYNNAGQNSHNLSLSKNFSKLASLKTLHLENYVFSALHKNHLEPLYSLANLSVLNLATNFIYWTDLSLFEKFHNLSSVGLSENSLTFLSKRADAWSVNGYGWGYEPDIDRYEPLIHKDEFYRRHLPNIKPECLAYGPVLDLSKNNIFHINPDMLQGLNNTACLNLSSNFIGDMFNGSEFVHFSKLKYLDLSQNKVYLRFEHAFSELTALEVLDLSYNKHYFLVAGLNHSLAFLEYLGSLKVLNLSWNEISTLTDKAMSSNSLQELNFQGNRLDIMWNKGLDFNHLFRELNNLTSLDLSYNQLHHIPSEVYDNFPKTLRHLTLSKNGLEDFNWTRLTQLPHLEELDLSKNKLEQVALTFSTLNSSLRLLDLSHNRISQLVPGFLRGARSLYVLDLSFNLLELINQTTFESGAENNLQQLSLQGNPLHCTCDLLEFHMWMRSNEVELPLLAIEVTCDMPMERRGRSVLSYDIEECVKDDNAMAFCILTLLVVVHVLLVSLTAHLFYWDLSYILDYCLAKLKHQCLLHDTDCVYDAFVMYDTTDPLASDWVLNHLRVELEERGERVRPLCLEERDWMPGMSIMDNLSNSVRQSRKTVFVLTEGFLSRGVVKMAALLVQQRLVEEGVDAMVLLLLQPQVLRRSRILHLRRRLCRRSVLEWPATAGPAAQRWFWHHLKRAIRKDQRATHASLHGTYFTGR</sequence>
<dbReference type="AlphaFoldDB" id="A0A673WKY7"/>
<dbReference type="GO" id="GO:0045087">
    <property type="term" value="P:innate immune response"/>
    <property type="evidence" value="ECO:0007669"/>
    <property type="project" value="UniProtKB-KW"/>
</dbReference>
<feature type="signal peptide" evidence="16">
    <location>
        <begin position="1"/>
        <end position="41"/>
    </location>
</feature>
<dbReference type="OMA" id="MYDTKDP"/>
<reference evidence="18" key="2">
    <citation type="submission" date="2025-09" db="UniProtKB">
        <authorList>
            <consortium name="Ensembl"/>
        </authorList>
    </citation>
    <scope>IDENTIFICATION</scope>
</reference>
<keyword evidence="9" id="KW-0391">Immunity</keyword>
<keyword evidence="6 16" id="KW-0732">Signal</keyword>
<feature type="domain" description="TIR" evidence="17">
    <location>
        <begin position="880"/>
        <end position="1027"/>
    </location>
</feature>
<accession>A0A673WKY7</accession>
<keyword evidence="14" id="KW-0395">Inflammatory response</keyword>
<evidence type="ECO:0000256" key="10">
    <source>
        <dbReference type="ARBA" id="ARBA00022989"/>
    </source>
</evidence>
<evidence type="ECO:0000256" key="15">
    <source>
        <dbReference type="ARBA" id="ARBA00046288"/>
    </source>
</evidence>
<evidence type="ECO:0000256" key="4">
    <source>
        <dbReference type="ARBA" id="ARBA00022614"/>
    </source>
</evidence>
<dbReference type="GO" id="GO:0005886">
    <property type="term" value="C:plasma membrane"/>
    <property type="evidence" value="ECO:0007669"/>
    <property type="project" value="TreeGrafter"/>
</dbReference>
<protein>
    <submittedName>
        <fullName evidence="18">Toll like receptor 8</fullName>
    </submittedName>
</protein>
<evidence type="ECO:0000256" key="8">
    <source>
        <dbReference type="ARBA" id="ARBA00022753"/>
    </source>
</evidence>
<feature type="chain" id="PRO_5025492717" evidence="16">
    <location>
        <begin position="42"/>
        <end position="1046"/>
    </location>
</feature>
<dbReference type="Proteomes" id="UP000472277">
    <property type="component" value="Chromosome 12"/>
</dbReference>
<comment type="similarity">
    <text evidence="2">Belongs to the Toll-like receptor family.</text>
</comment>
<evidence type="ECO:0000256" key="12">
    <source>
        <dbReference type="ARBA" id="ARBA00023170"/>
    </source>
</evidence>
<evidence type="ECO:0000256" key="14">
    <source>
        <dbReference type="ARBA" id="ARBA00023198"/>
    </source>
</evidence>
<evidence type="ECO:0000259" key="17">
    <source>
        <dbReference type="PROSITE" id="PS50104"/>
    </source>
</evidence>
<keyword evidence="3" id="KW-0399">Innate immunity</keyword>
<dbReference type="GO" id="GO:0032755">
    <property type="term" value="P:positive regulation of interleukin-6 production"/>
    <property type="evidence" value="ECO:0007669"/>
    <property type="project" value="TreeGrafter"/>
</dbReference>
<evidence type="ECO:0000256" key="9">
    <source>
        <dbReference type="ARBA" id="ARBA00022859"/>
    </source>
</evidence>
<dbReference type="GO" id="GO:0005768">
    <property type="term" value="C:endosome"/>
    <property type="evidence" value="ECO:0007669"/>
    <property type="project" value="UniProtKB-SubCell"/>
</dbReference>